<sequence>MAAIEVLLQCGDCGTLLESVVEAQQHAQNFRHTNFYESKEAIRFLVCSTCGQNSRCHTCGDCGTLLKSAEKAEQHAEENWHTNFSESNEAFVYLVCKVCGKHCVCRTESAMHSKRSGHTEFYDRTAEVAEEEARRSRDSLRQILRVAIDHLNEADTSLAERRRRQRLGLPSSHVLEEGQSSLPLAARAEQMAECLRTIQQNHMDDAAKVMKALDSLRMFARNIAMYPDEEKYRKIRISNAAFQEKVGHLRGGIEFLELCGFERTRGGEHLYMPREDVNMNVLYSAANVLNNAIGNP</sequence>
<dbReference type="Pfam" id="PF09409">
    <property type="entry name" value="PUB"/>
    <property type="match status" value="1"/>
</dbReference>
<keyword evidence="3" id="KW-1185">Reference proteome</keyword>
<name>A0AAN8T7I4_SOLBU</name>
<dbReference type="PANTHER" id="PTHR46713:SF12">
    <property type="entry name" value="PUB DOMAIN-CONTAINING PROTEIN"/>
    <property type="match status" value="1"/>
</dbReference>
<dbReference type="EMBL" id="JBANQN010000009">
    <property type="protein sequence ID" value="KAK6781234.1"/>
    <property type="molecule type" value="Genomic_DNA"/>
</dbReference>
<gene>
    <name evidence="2" type="ORF">RDI58_023418</name>
</gene>
<dbReference type="InterPro" id="IPR013087">
    <property type="entry name" value="Znf_C2H2_type"/>
</dbReference>
<feature type="domain" description="C2H2-type" evidence="1">
    <location>
        <begin position="10"/>
        <end position="32"/>
    </location>
</feature>
<comment type="caution">
    <text evidence="2">The sequence shown here is derived from an EMBL/GenBank/DDBJ whole genome shotgun (WGS) entry which is preliminary data.</text>
</comment>
<dbReference type="PROSITE" id="PS00028">
    <property type="entry name" value="ZINC_FINGER_C2H2_1"/>
    <property type="match status" value="2"/>
</dbReference>
<dbReference type="InterPro" id="IPR018997">
    <property type="entry name" value="PUB_domain"/>
</dbReference>
<protein>
    <recommendedName>
        <fullName evidence="1">C2H2-type domain-containing protein</fullName>
    </recommendedName>
</protein>
<feature type="domain" description="C2H2-type" evidence="1">
    <location>
        <begin position="59"/>
        <end position="81"/>
    </location>
</feature>
<dbReference type="PANTHER" id="PTHR46713">
    <property type="entry name" value="F13M7.16 PROTEIN"/>
    <property type="match status" value="1"/>
</dbReference>
<dbReference type="InterPro" id="IPR057766">
    <property type="entry name" value="Znf-C2H2_OTU1-like_C"/>
</dbReference>
<proteinExistence type="predicted"/>
<organism evidence="2 3">
    <name type="scientific">Solanum bulbocastanum</name>
    <name type="common">Wild potato</name>
    <dbReference type="NCBI Taxonomy" id="147425"/>
    <lineage>
        <taxon>Eukaryota</taxon>
        <taxon>Viridiplantae</taxon>
        <taxon>Streptophyta</taxon>
        <taxon>Embryophyta</taxon>
        <taxon>Tracheophyta</taxon>
        <taxon>Spermatophyta</taxon>
        <taxon>Magnoliopsida</taxon>
        <taxon>eudicotyledons</taxon>
        <taxon>Gunneridae</taxon>
        <taxon>Pentapetalae</taxon>
        <taxon>asterids</taxon>
        <taxon>lamiids</taxon>
        <taxon>Solanales</taxon>
        <taxon>Solanaceae</taxon>
        <taxon>Solanoideae</taxon>
        <taxon>Solaneae</taxon>
        <taxon>Solanum</taxon>
    </lineage>
</organism>
<dbReference type="InterPro" id="IPR036339">
    <property type="entry name" value="PUB-like_dom_sf"/>
</dbReference>
<accession>A0AAN8T7I4</accession>
<dbReference type="Gene3D" id="1.20.58.2190">
    <property type="match status" value="1"/>
</dbReference>
<dbReference type="Pfam" id="PF24560">
    <property type="entry name" value="zf-C2H2_OTU1_C"/>
    <property type="match status" value="1"/>
</dbReference>
<dbReference type="Proteomes" id="UP001371456">
    <property type="component" value="Unassembled WGS sequence"/>
</dbReference>
<evidence type="ECO:0000259" key="1">
    <source>
        <dbReference type="PROSITE" id="PS00028"/>
    </source>
</evidence>
<dbReference type="SMART" id="SM00580">
    <property type="entry name" value="PUG"/>
    <property type="match status" value="1"/>
</dbReference>
<evidence type="ECO:0000313" key="3">
    <source>
        <dbReference type="Proteomes" id="UP001371456"/>
    </source>
</evidence>
<dbReference type="AlphaFoldDB" id="A0AAN8T7I4"/>
<evidence type="ECO:0000313" key="2">
    <source>
        <dbReference type="EMBL" id="KAK6781234.1"/>
    </source>
</evidence>
<dbReference type="SUPFAM" id="SSF143503">
    <property type="entry name" value="PUG domain-like"/>
    <property type="match status" value="1"/>
</dbReference>
<reference evidence="2 3" key="1">
    <citation type="submission" date="2024-02" db="EMBL/GenBank/DDBJ databases">
        <title>de novo genome assembly of Solanum bulbocastanum strain 11H21.</title>
        <authorList>
            <person name="Hosaka A.J."/>
        </authorList>
    </citation>
    <scope>NUCLEOTIDE SEQUENCE [LARGE SCALE GENOMIC DNA]</scope>
    <source>
        <tissue evidence="2">Young leaves</tissue>
    </source>
</reference>